<dbReference type="Proteomes" id="UP000502533">
    <property type="component" value="Chromosome"/>
</dbReference>
<dbReference type="AlphaFoldDB" id="A0A181CBJ4"/>
<feature type="active site" description="Proton acceptor" evidence="13">
    <location>
        <position position="413"/>
    </location>
</feature>
<dbReference type="CDD" id="cd04601">
    <property type="entry name" value="CBS_pair_IMPDH"/>
    <property type="match status" value="1"/>
</dbReference>
<feature type="binding site" evidence="13">
    <location>
        <begin position="350"/>
        <end position="352"/>
    </location>
    <ligand>
        <name>IMP</name>
        <dbReference type="ChEBI" id="CHEBI:58053"/>
    </ligand>
</feature>
<dbReference type="InterPro" id="IPR001093">
    <property type="entry name" value="IMP_DH_GMPRt"/>
</dbReference>
<dbReference type="Gene3D" id="3.20.20.70">
    <property type="entry name" value="Aldolase class I"/>
    <property type="match status" value="1"/>
</dbReference>
<keyword evidence="4 13" id="KW-0479">Metal-binding</keyword>
<feature type="binding site" evidence="13">
    <location>
        <position position="260"/>
    </location>
    <ligand>
        <name>NAD(+)</name>
        <dbReference type="ChEBI" id="CHEBI:57540"/>
    </ligand>
</feature>
<dbReference type="SMART" id="SM01240">
    <property type="entry name" value="IMPDH"/>
    <property type="match status" value="1"/>
</dbReference>
<dbReference type="NCBIfam" id="TIGR01302">
    <property type="entry name" value="IMP_dehydrog"/>
    <property type="match status" value="1"/>
</dbReference>
<evidence type="ECO:0000256" key="9">
    <source>
        <dbReference type="ARBA" id="ARBA00023002"/>
    </source>
</evidence>
<dbReference type="FunFam" id="3.20.20.70:FF:000003">
    <property type="entry name" value="GMP reductase"/>
    <property type="match status" value="1"/>
</dbReference>
<keyword evidence="11" id="KW-0129">CBS domain</keyword>
<comment type="pathway">
    <text evidence="13 15">Purine metabolism; XMP biosynthesis via de novo pathway; XMP from IMP: step 1/1.</text>
</comment>
<dbReference type="GO" id="GO:0006177">
    <property type="term" value="P:GMP biosynthetic process"/>
    <property type="evidence" value="ECO:0007669"/>
    <property type="project" value="UniProtKB-UniRule"/>
</dbReference>
<feature type="binding site" evidence="13">
    <location>
        <begin position="397"/>
        <end position="401"/>
    </location>
    <ligand>
        <name>IMP</name>
        <dbReference type="ChEBI" id="CHEBI:58053"/>
    </ligand>
</feature>
<dbReference type="HAMAP" id="MF_01964">
    <property type="entry name" value="IMPDH"/>
    <property type="match status" value="1"/>
</dbReference>
<evidence type="ECO:0000256" key="2">
    <source>
        <dbReference type="ARBA" id="ARBA00005502"/>
    </source>
</evidence>
<dbReference type="InterPro" id="IPR013785">
    <property type="entry name" value="Aldolase_TIM"/>
</dbReference>
<sequence length="500" mass="53612">MSSIPKNTSAPRIEDRIREALAFDDVLVVPDESNVLPAQTSTKTRLTRTITLNIPLISSAMDTVTEDSMAIAMAQNGGLGVIHKNLTVEQQAEQVRRVKRFESGMVVNPVTVYPDQTLAEVNATMSRHGISGLPVVERETNRLVGILTNRDVRFATDPAQRVYELMTRENLVTVRNNADRDQARQLLHRHRIEKLLVVDDEDRCIGLITVKDMDRAVQYPQANKDSMGRLLCAAATGVGEDGVGRARELIAAGVDVVVIDTAHGHSMGVLKSIEQVRALKSDIQIIAGNVATPEAARALIAAGADCVKVGIGPGSICTTRIVAGVGVPQFSAVMETSAACHELDVPAIADGGVRTSGDIVKAIGAGADVVMIGSLLAGTEEAPGEVFLYQGRTYKSYRGMGSLGAMSRGSADRYFQQDIKDTHKMVPEGIEGRVAYKGAMGAVVHQLVGGLRAGMGYTGSATIADLQQRARFRRITGAGLRESHVHDVSITREAPNYQQD</sequence>
<evidence type="ECO:0000256" key="3">
    <source>
        <dbReference type="ARBA" id="ARBA00011881"/>
    </source>
</evidence>
<comment type="similarity">
    <text evidence="2 13 14">Belongs to the IMPDH/GMPR family.</text>
</comment>
<evidence type="ECO:0000256" key="8">
    <source>
        <dbReference type="ARBA" id="ARBA00022958"/>
    </source>
</evidence>
<dbReference type="InterPro" id="IPR046342">
    <property type="entry name" value="CBS_dom_sf"/>
</dbReference>
<feature type="binding site" evidence="13">
    <location>
        <begin position="310"/>
        <end position="312"/>
    </location>
    <ligand>
        <name>NAD(+)</name>
        <dbReference type="ChEBI" id="CHEBI:57540"/>
    </ligand>
</feature>
<feature type="binding site" description="in other chain" evidence="13">
    <location>
        <position position="314"/>
    </location>
    <ligand>
        <name>K(+)</name>
        <dbReference type="ChEBI" id="CHEBI:29103"/>
        <note>ligand shared between two tetrameric partners</note>
    </ligand>
</feature>
<comment type="cofactor">
    <cofactor evidence="1 13">
        <name>K(+)</name>
        <dbReference type="ChEBI" id="CHEBI:29103"/>
    </cofactor>
</comment>
<feature type="binding site" description="in other chain" evidence="13">
    <location>
        <position position="317"/>
    </location>
    <ligand>
        <name>K(+)</name>
        <dbReference type="ChEBI" id="CHEBI:29103"/>
        <note>ligand shared between two tetrameric partners</note>
    </ligand>
</feature>
<evidence type="ECO:0000256" key="6">
    <source>
        <dbReference type="ARBA" id="ARBA00022749"/>
    </source>
</evidence>
<keyword evidence="10 13" id="KW-0520">NAD</keyword>
<dbReference type="EMBL" id="CP050139">
    <property type="protein sequence ID" value="QIP35620.1"/>
    <property type="molecule type" value="Genomic_DNA"/>
</dbReference>
<feature type="binding site" evidence="13">
    <location>
        <position position="484"/>
    </location>
    <ligand>
        <name>K(+)</name>
        <dbReference type="ChEBI" id="CHEBI:29103"/>
        <note>ligand shared between two tetrameric partners</note>
    </ligand>
</feature>
<dbReference type="PROSITE" id="PS00487">
    <property type="entry name" value="IMP_DH_GMP_RED"/>
    <property type="match status" value="1"/>
</dbReference>
<gene>
    <name evidence="13 16" type="primary">guaB</name>
    <name evidence="16" type="ORF">GWK63_09200</name>
</gene>
<keyword evidence="8 13" id="KW-0630">Potassium</keyword>
<dbReference type="CDD" id="cd00381">
    <property type="entry name" value="IMPDH"/>
    <property type="match status" value="1"/>
</dbReference>
<dbReference type="InterPro" id="IPR005990">
    <property type="entry name" value="IMP_DH"/>
</dbReference>
<organism evidence="16 17">
    <name type="scientific">Komagataeibacter rhaeticus</name>
    <dbReference type="NCBI Taxonomy" id="215221"/>
    <lineage>
        <taxon>Bacteria</taxon>
        <taxon>Pseudomonadati</taxon>
        <taxon>Pseudomonadota</taxon>
        <taxon>Alphaproteobacteria</taxon>
        <taxon>Acetobacterales</taxon>
        <taxon>Acetobacteraceae</taxon>
        <taxon>Komagataeibacter</taxon>
    </lineage>
</organism>
<dbReference type="Pfam" id="PF00571">
    <property type="entry name" value="CBS"/>
    <property type="match status" value="2"/>
</dbReference>
<comment type="activity regulation">
    <text evidence="13">Mycophenolic acid (MPA) is a non-competitive inhibitor that prevents formation of the closed enzyme conformation by binding to the same site as the amobile flap. In contrast, mizoribine monophosphate (MZP) is a competitive inhibitor that induces the closed conformation. MPA is a potent inhibitor of mammalian IMPDHs but a poor inhibitor of the bacterial enzymes. MZP is a more potent inhibitor of bacterial IMPDH.</text>
</comment>
<evidence type="ECO:0000256" key="12">
    <source>
        <dbReference type="ARBA" id="ARBA00048028"/>
    </source>
</evidence>
<reference evidence="16 17" key="1">
    <citation type="submission" date="2020-03" db="EMBL/GenBank/DDBJ databases">
        <title>Isolation of cellulose-producing strains, genome characterization and application of the synthesized cellulose films as an economical and sustainable material for piezoelectric sensor construction.</title>
        <authorList>
            <person name="Mangayil R.K."/>
        </authorList>
    </citation>
    <scope>NUCLEOTIDE SEQUENCE [LARGE SCALE GENOMIC DNA]</scope>
    <source>
        <strain evidence="16 17">ENS 9a1a</strain>
    </source>
</reference>
<dbReference type="UniPathway" id="UPA00601">
    <property type="reaction ID" value="UER00295"/>
</dbReference>
<keyword evidence="6 13" id="KW-0332">GMP biosynthesis</keyword>
<proteinExistence type="inferred from homology"/>
<keyword evidence="9 13" id="KW-0560">Oxidoreductase</keyword>
<feature type="binding site" evidence="13">
    <location>
        <begin position="373"/>
        <end position="374"/>
    </location>
    <ligand>
        <name>IMP</name>
        <dbReference type="ChEBI" id="CHEBI:58053"/>
    </ligand>
</feature>
<comment type="catalytic activity">
    <reaction evidence="12 13 15">
        <text>IMP + NAD(+) + H2O = XMP + NADH + H(+)</text>
        <dbReference type="Rhea" id="RHEA:11708"/>
        <dbReference type="ChEBI" id="CHEBI:15377"/>
        <dbReference type="ChEBI" id="CHEBI:15378"/>
        <dbReference type="ChEBI" id="CHEBI:57464"/>
        <dbReference type="ChEBI" id="CHEBI:57540"/>
        <dbReference type="ChEBI" id="CHEBI:57945"/>
        <dbReference type="ChEBI" id="CHEBI:58053"/>
        <dbReference type="EC" id="1.1.1.205"/>
    </reaction>
</comment>
<dbReference type="PANTHER" id="PTHR11911">
    <property type="entry name" value="INOSINE-5-MONOPHOSPHATE DEHYDROGENASE RELATED"/>
    <property type="match status" value="1"/>
</dbReference>
<dbReference type="InterPro" id="IPR015875">
    <property type="entry name" value="IMP_DH/GMP_Rdtase_CS"/>
</dbReference>
<dbReference type="EC" id="1.1.1.205" evidence="13 15"/>
<evidence type="ECO:0000256" key="13">
    <source>
        <dbReference type="HAMAP-Rule" id="MF_01964"/>
    </source>
</evidence>
<feature type="binding site" evidence="13">
    <location>
        <position position="483"/>
    </location>
    <ligand>
        <name>K(+)</name>
        <dbReference type="ChEBI" id="CHEBI:29103"/>
        <note>ligand shared between two tetrameric partners</note>
    </ligand>
</feature>
<dbReference type="KEGG" id="kre:GWK63_09200"/>
<feature type="binding site" evidence="13">
    <location>
        <position position="315"/>
    </location>
    <ligand>
        <name>IMP</name>
        <dbReference type="ChEBI" id="CHEBI:58053"/>
    </ligand>
</feature>
<dbReference type="Pfam" id="PF00478">
    <property type="entry name" value="IMPDH"/>
    <property type="match status" value="1"/>
</dbReference>
<name>A0A181CBJ4_9PROT</name>
<feature type="binding site" description="in other chain" evidence="13">
    <location>
        <position position="312"/>
    </location>
    <ligand>
        <name>K(+)</name>
        <dbReference type="ChEBI" id="CHEBI:29103"/>
        <note>ligand shared between two tetrameric partners</note>
    </ligand>
</feature>
<keyword evidence="17" id="KW-1185">Reference proteome</keyword>
<comment type="subunit">
    <text evidence="3 13">Homotetramer.</text>
</comment>
<dbReference type="GO" id="GO:0003938">
    <property type="term" value="F:IMP dehydrogenase activity"/>
    <property type="evidence" value="ECO:0007669"/>
    <property type="project" value="UniProtKB-UniRule"/>
</dbReference>
<dbReference type="InterPro" id="IPR000644">
    <property type="entry name" value="CBS_dom"/>
</dbReference>
<evidence type="ECO:0000256" key="15">
    <source>
        <dbReference type="RuleBase" id="RU003928"/>
    </source>
</evidence>
<evidence type="ECO:0000256" key="5">
    <source>
        <dbReference type="ARBA" id="ARBA00022737"/>
    </source>
</evidence>
<dbReference type="PIRSF" id="PIRSF000130">
    <property type="entry name" value="IMPDH"/>
    <property type="match status" value="1"/>
</dbReference>
<feature type="binding site" evidence="13">
    <location>
        <position position="428"/>
    </location>
    <ligand>
        <name>IMP</name>
        <dbReference type="ChEBI" id="CHEBI:58053"/>
    </ligand>
</feature>
<accession>A0A181CBJ4</accession>
<feature type="binding site" evidence="13">
    <location>
        <position position="482"/>
    </location>
    <ligand>
        <name>K(+)</name>
        <dbReference type="ChEBI" id="CHEBI:29103"/>
        <note>ligand shared between two tetrameric partners</note>
    </ligand>
</feature>
<dbReference type="SUPFAM" id="SSF54631">
    <property type="entry name" value="CBS-domain pair"/>
    <property type="match status" value="1"/>
</dbReference>
<protein>
    <recommendedName>
        <fullName evidence="13 15">Inosine-5'-monophosphate dehydrogenase</fullName>
        <shortName evidence="13">IMP dehydrogenase</shortName>
        <shortName evidence="13">IMPD</shortName>
        <shortName evidence="13">IMPDH</shortName>
        <ecNumber evidence="13 15">1.1.1.205</ecNumber>
    </recommendedName>
</protein>
<evidence type="ECO:0000313" key="16">
    <source>
        <dbReference type="EMBL" id="QIP35620.1"/>
    </source>
</evidence>
<evidence type="ECO:0000256" key="14">
    <source>
        <dbReference type="RuleBase" id="RU003927"/>
    </source>
</evidence>
<dbReference type="RefSeq" id="WP_007400380.1">
    <property type="nucleotide sequence ID" value="NZ_CALMTF010000108.1"/>
</dbReference>
<keyword evidence="7 13" id="KW-0658">Purine biosynthesis</keyword>
<dbReference type="PROSITE" id="PS51371">
    <property type="entry name" value="CBS"/>
    <property type="match status" value="2"/>
</dbReference>
<comment type="function">
    <text evidence="13">Catalyzes the conversion of inosine 5'-phosphate (IMP) to xanthosine 5'-phosphate (XMP), the first committed and rate-limiting step in the de novo synthesis of guanine nucleotides, and therefore plays an important role in the regulation of cell growth.</text>
</comment>
<feature type="active site" description="Thioimidate intermediate" evidence="13">
    <location>
        <position position="317"/>
    </location>
</feature>
<evidence type="ECO:0000256" key="10">
    <source>
        <dbReference type="ARBA" id="ARBA00023027"/>
    </source>
</evidence>
<keyword evidence="5" id="KW-0677">Repeat</keyword>
<evidence type="ECO:0000313" key="17">
    <source>
        <dbReference type="Proteomes" id="UP000502533"/>
    </source>
</evidence>
<dbReference type="PANTHER" id="PTHR11911:SF111">
    <property type="entry name" value="INOSINE-5'-MONOPHOSPHATE DEHYDROGENASE"/>
    <property type="match status" value="1"/>
</dbReference>
<dbReference type="GeneID" id="85022332"/>
<evidence type="ECO:0000256" key="11">
    <source>
        <dbReference type="ARBA" id="ARBA00023122"/>
    </source>
</evidence>
<dbReference type="SMART" id="SM00116">
    <property type="entry name" value="CBS"/>
    <property type="match status" value="2"/>
</dbReference>
<dbReference type="GO" id="GO:0046872">
    <property type="term" value="F:metal ion binding"/>
    <property type="evidence" value="ECO:0007669"/>
    <property type="project" value="UniProtKB-UniRule"/>
</dbReference>
<evidence type="ECO:0000256" key="4">
    <source>
        <dbReference type="ARBA" id="ARBA00022723"/>
    </source>
</evidence>
<dbReference type="SUPFAM" id="SSF51412">
    <property type="entry name" value="Inosine monophosphate dehydrogenase (IMPDH)"/>
    <property type="match status" value="1"/>
</dbReference>
<evidence type="ECO:0000256" key="1">
    <source>
        <dbReference type="ARBA" id="ARBA00001958"/>
    </source>
</evidence>
<evidence type="ECO:0000256" key="7">
    <source>
        <dbReference type="ARBA" id="ARBA00022755"/>
    </source>
</evidence>
<dbReference type="GO" id="GO:0000166">
    <property type="term" value="F:nucleotide binding"/>
    <property type="evidence" value="ECO:0007669"/>
    <property type="project" value="UniProtKB-UniRule"/>
</dbReference>
<dbReference type="GO" id="GO:0006183">
    <property type="term" value="P:GTP biosynthetic process"/>
    <property type="evidence" value="ECO:0007669"/>
    <property type="project" value="TreeGrafter"/>
</dbReference>
<comment type="caution">
    <text evidence="13">Lacks conserved residue(s) required for the propagation of feature annotation.</text>
</comment>